<dbReference type="PANTHER" id="PTHR12151:SF5">
    <property type="entry name" value="AT19154P"/>
    <property type="match status" value="1"/>
</dbReference>
<dbReference type="InterPro" id="IPR003782">
    <property type="entry name" value="SCO1/SenC"/>
</dbReference>
<keyword evidence="2" id="KW-0186">Copper</keyword>
<dbReference type="Proteomes" id="UP001165740">
    <property type="component" value="Chromosome 13"/>
</dbReference>
<dbReference type="SUPFAM" id="SSF52833">
    <property type="entry name" value="Thioredoxin-like"/>
    <property type="match status" value="1"/>
</dbReference>
<reference evidence="5" key="1">
    <citation type="submission" date="2025-08" db="UniProtKB">
        <authorList>
            <consortium name="RefSeq"/>
        </authorList>
    </citation>
    <scope>IDENTIFICATION</scope>
</reference>
<comment type="similarity">
    <text evidence="1">Belongs to the SCO1/2 family.</text>
</comment>
<dbReference type="GO" id="GO:0046872">
    <property type="term" value="F:metal ion binding"/>
    <property type="evidence" value="ECO:0007669"/>
    <property type="project" value="UniProtKB-KW"/>
</dbReference>
<dbReference type="GO" id="GO:0005739">
    <property type="term" value="C:mitochondrion"/>
    <property type="evidence" value="ECO:0007669"/>
    <property type="project" value="GOC"/>
</dbReference>
<proteinExistence type="inferred from homology"/>
<accession>A0A9U8E3F2</accession>
<feature type="binding site" evidence="2">
    <location>
        <position position="220"/>
    </location>
    <ligand>
        <name>Cu cation</name>
        <dbReference type="ChEBI" id="CHEBI:23378"/>
    </ligand>
</feature>
<evidence type="ECO:0000256" key="2">
    <source>
        <dbReference type="PIRSR" id="PIRSR603782-1"/>
    </source>
</evidence>
<dbReference type="InterPro" id="IPR036249">
    <property type="entry name" value="Thioredoxin-like_sf"/>
</dbReference>
<evidence type="ECO:0000313" key="5">
    <source>
        <dbReference type="RefSeq" id="XP_013070107.2"/>
    </source>
</evidence>
<feature type="binding site" evidence="2">
    <location>
        <position position="224"/>
    </location>
    <ligand>
        <name>Cu cation</name>
        <dbReference type="ChEBI" id="CHEBI:23378"/>
    </ligand>
</feature>
<keyword evidence="3" id="KW-1015">Disulfide bond</keyword>
<feature type="binding site" evidence="2">
    <location>
        <position position="311"/>
    </location>
    <ligand>
        <name>Cu cation</name>
        <dbReference type="ChEBI" id="CHEBI:23378"/>
    </ligand>
</feature>
<feature type="disulfide bond" description="Redox-active" evidence="3">
    <location>
        <begin position="220"/>
        <end position="224"/>
    </location>
</feature>
<name>A0A9U8E3F2_BIOGL</name>
<dbReference type="GO" id="GO:0033617">
    <property type="term" value="P:mitochondrial respiratory chain complex IV assembly"/>
    <property type="evidence" value="ECO:0007669"/>
    <property type="project" value="TreeGrafter"/>
</dbReference>
<keyword evidence="4" id="KW-1185">Reference proteome</keyword>
<sequence>MEKLNKLQCSLCNYCFKFLLDRSLYFTSINTVTKQKRILDVLVDPMSMISRSRCSLTVTLSLSQKSGVIERKFFETNNSNEMQWKVVSRNSSSRPSISRLSNSELIWTTNHVPSVSFTRSFATDSSGRDLPPKKNSDGADKSPISWKLLIVGLGLAGGMLFWLKIVKKQKEERIEKSRQKYLGKAKLGGDWTLIDHFGNKRSSTDFRGQWLLIYFGFTHCPDICPEEIEKIVKVINKTDSIETLPKIQPMIISVDPERDTPEALKEYCSEFSPRLLGFTGTTEEISAATRAYRVYFSAGPKDEDKDYIVDHSIISYLVNPHGEFVDFYGKDKTVDQMYASIHLHIKKYLQELKTQQS</sequence>
<dbReference type="PANTHER" id="PTHR12151">
    <property type="entry name" value="ELECTRON TRANSPORT PROTIN SCO1/SENC FAMILY MEMBER"/>
    <property type="match status" value="1"/>
</dbReference>
<dbReference type="RefSeq" id="XP_013070107.2">
    <property type="nucleotide sequence ID" value="XM_013214653.2"/>
</dbReference>
<keyword evidence="2" id="KW-0479">Metal-binding</keyword>
<dbReference type="FunFam" id="3.40.30.10:FF:000013">
    <property type="entry name" value="Blast:Protein SCO1 homolog, mitochondrial"/>
    <property type="match status" value="1"/>
</dbReference>
<dbReference type="Gene3D" id="3.40.30.10">
    <property type="entry name" value="Glutaredoxin"/>
    <property type="match status" value="1"/>
</dbReference>
<dbReference type="KEGG" id="bgt:106057457"/>
<protein>
    <submittedName>
        <fullName evidence="5">Protein SCO1 homolog, mitochondrial-like</fullName>
    </submittedName>
</protein>
<evidence type="ECO:0000313" key="4">
    <source>
        <dbReference type="Proteomes" id="UP001165740"/>
    </source>
</evidence>
<dbReference type="OMA" id="IIGRINW"/>
<dbReference type="OrthoDB" id="270009at2759"/>
<gene>
    <name evidence="5" type="primary">LOC106057457</name>
</gene>
<dbReference type="Pfam" id="PF02630">
    <property type="entry name" value="SCO1-SenC"/>
    <property type="match status" value="1"/>
</dbReference>
<dbReference type="AlphaFoldDB" id="A0A9U8E3F2"/>
<organism evidence="4 5">
    <name type="scientific">Biomphalaria glabrata</name>
    <name type="common">Bloodfluke planorb</name>
    <name type="synonym">Freshwater snail</name>
    <dbReference type="NCBI Taxonomy" id="6526"/>
    <lineage>
        <taxon>Eukaryota</taxon>
        <taxon>Metazoa</taxon>
        <taxon>Spiralia</taxon>
        <taxon>Lophotrochozoa</taxon>
        <taxon>Mollusca</taxon>
        <taxon>Gastropoda</taxon>
        <taxon>Heterobranchia</taxon>
        <taxon>Euthyneura</taxon>
        <taxon>Panpulmonata</taxon>
        <taxon>Hygrophila</taxon>
        <taxon>Lymnaeoidea</taxon>
        <taxon>Planorbidae</taxon>
        <taxon>Biomphalaria</taxon>
    </lineage>
</organism>
<evidence type="ECO:0000256" key="1">
    <source>
        <dbReference type="ARBA" id="ARBA00010996"/>
    </source>
</evidence>
<dbReference type="CDD" id="cd02968">
    <property type="entry name" value="SCO"/>
    <property type="match status" value="1"/>
</dbReference>
<evidence type="ECO:0000256" key="3">
    <source>
        <dbReference type="PIRSR" id="PIRSR603782-2"/>
    </source>
</evidence>
<dbReference type="GeneID" id="106057457"/>